<evidence type="ECO:0000313" key="2">
    <source>
        <dbReference type="Proteomes" id="UP001063166"/>
    </source>
</evidence>
<dbReference type="EMBL" id="BRPK01000017">
    <property type="protein sequence ID" value="GLB44618.1"/>
    <property type="molecule type" value="Genomic_DNA"/>
</dbReference>
<dbReference type="AlphaFoldDB" id="A0A9P3UTH3"/>
<name>A0A9P3UTH3_LYOSH</name>
<accession>A0A9P3UTH3</accession>
<gene>
    <name evidence="1" type="ORF">LshimejAT787_1702450</name>
</gene>
<evidence type="ECO:0000313" key="1">
    <source>
        <dbReference type="EMBL" id="GLB44618.1"/>
    </source>
</evidence>
<comment type="caution">
    <text evidence="1">The sequence shown here is derived from an EMBL/GenBank/DDBJ whole genome shotgun (WGS) entry which is preliminary data.</text>
</comment>
<keyword evidence="2" id="KW-1185">Reference proteome</keyword>
<protein>
    <submittedName>
        <fullName evidence="1">Uncharacterized protein</fullName>
    </submittedName>
</protein>
<sequence length="136" mass="14866">MMVDDTSDDEFAQFYDDITPGQLDALEALEQDEFSSSVPVASDSQLLCRSESFTTAAELNANTSSRASIPTPDAFVFETPQTEHRITTKRGPGRPIQKVRGTGTVLLRSSYLNQQSGQWVALVALAPDNWLKQIAG</sequence>
<dbReference type="Proteomes" id="UP001063166">
    <property type="component" value="Unassembled WGS sequence"/>
</dbReference>
<organism evidence="1 2">
    <name type="scientific">Lyophyllum shimeji</name>
    <name type="common">Hon-shimeji</name>
    <name type="synonym">Tricholoma shimeji</name>
    <dbReference type="NCBI Taxonomy" id="47721"/>
    <lineage>
        <taxon>Eukaryota</taxon>
        <taxon>Fungi</taxon>
        <taxon>Dikarya</taxon>
        <taxon>Basidiomycota</taxon>
        <taxon>Agaricomycotina</taxon>
        <taxon>Agaricomycetes</taxon>
        <taxon>Agaricomycetidae</taxon>
        <taxon>Agaricales</taxon>
        <taxon>Tricholomatineae</taxon>
        <taxon>Lyophyllaceae</taxon>
        <taxon>Lyophyllum</taxon>
    </lineage>
</organism>
<reference evidence="1" key="1">
    <citation type="submission" date="2022-07" db="EMBL/GenBank/DDBJ databases">
        <title>The genome of Lyophyllum shimeji provides insight into the initial evolution of ectomycorrhizal fungal genome.</title>
        <authorList>
            <person name="Kobayashi Y."/>
            <person name="Shibata T."/>
            <person name="Hirakawa H."/>
            <person name="Shigenobu S."/>
            <person name="Nishiyama T."/>
            <person name="Yamada A."/>
            <person name="Hasebe M."/>
            <person name="Kawaguchi M."/>
        </authorList>
    </citation>
    <scope>NUCLEOTIDE SEQUENCE</scope>
    <source>
        <strain evidence="1">AT787</strain>
    </source>
</reference>
<proteinExistence type="predicted"/>